<evidence type="ECO:0000256" key="2">
    <source>
        <dbReference type="ARBA" id="ARBA00023015"/>
    </source>
</evidence>
<evidence type="ECO:0000256" key="4">
    <source>
        <dbReference type="ARBA" id="ARBA00023163"/>
    </source>
</evidence>
<dbReference type="Gene3D" id="2.40.330.10">
    <property type="entry name" value="DNA-binding pseudobarrel domain"/>
    <property type="match status" value="1"/>
</dbReference>
<dbReference type="InterPro" id="IPR015300">
    <property type="entry name" value="DNA-bd_pseudobarrel_sf"/>
</dbReference>
<keyword evidence="6" id="KW-1185">Reference proteome</keyword>
<organism evidence="6 7">
    <name type="scientific">Coffea arabica</name>
    <name type="common">Arabian coffee</name>
    <dbReference type="NCBI Taxonomy" id="13443"/>
    <lineage>
        <taxon>Eukaryota</taxon>
        <taxon>Viridiplantae</taxon>
        <taxon>Streptophyta</taxon>
        <taxon>Embryophyta</taxon>
        <taxon>Tracheophyta</taxon>
        <taxon>Spermatophyta</taxon>
        <taxon>Magnoliopsida</taxon>
        <taxon>eudicotyledons</taxon>
        <taxon>Gunneridae</taxon>
        <taxon>Pentapetalae</taxon>
        <taxon>asterids</taxon>
        <taxon>lamiids</taxon>
        <taxon>Gentianales</taxon>
        <taxon>Rubiaceae</taxon>
        <taxon>Ixoroideae</taxon>
        <taxon>Gardenieae complex</taxon>
        <taxon>Bertiereae - Coffeeae clade</taxon>
        <taxon>Coffeeae</taxon>
        <taxon>Coffea</taxon>
    </lineage>
</organism>
<evidence type="ECO:0000256" key="3">
    <source>
        <dbReference type="ARBA" id="ARBA00023125"/>
    </source>
</evidence>
<keyword evidence="3" id="KW-0238">DNA-binding</keyword>
<dbReference type="Proteomes" id="UP001652660">
    <property type="component" value="Chromosome 8c"/>
</dbReference>
<keyword evidence="2" id="KW-0805">Transcription regulation</keyword>
<protein>
    <recommendedName>
        <fullName evidence="8">TF-B3 domain-containing protein</fullName>
    </recommendedName>
</protein>
<gene>
    <name evidence="7" type="primary">LOC140013596</name>
</gene>
<evidence type="ECO:0008006" key="8">
    <source>
        <dbReference type="Google" id="ProtNLM"/>
    </source>
</evidence>
<dbReference type="GeneID" id="140013596"/>
<accession>A0ABM4VHM4</accession>
<comment type="subcellular location">
    <subcellularLocation>
        <location evidence="1">Nucleus</location>
    </subcellularLocation>
</comment>
<keyword evidence="5" id="KW-0539">Nucleus</keyword>
<evidence type="ECO:0000256" key="5">
    <source>
        <dbReference type="ARBA" id="ARBA00023242"/>
    </source>
</evidence>
<dbReference type="SUPFAM" id="SSF101936">
    <property type="entry name" value="DNA-binding pseudobarrel domain"/>
    <property type="match status" value="1"/>
</dbReference>
<name>A0ABM4VHM4_COFAR</name>
<evidence type="ECO:0000313" key="7">
    <source>
        <dbReference type="RefSeq" id="XP_071919042.1"/>
    </source>
</evidence>
<dbReference type="RefSeq" id="XP_071919042.1">
    <property type="nucleotide sequence ID" value="XM_072062941.1"/>
</dbReference>
<evidence type="ECO:0000256" key="1">
    <source>
        <dbReference type="ARBA" id="ARBA00004123"/>
    </source>
</evidence>
<reference evidence="7" key="1">
    <citation type="submission" date="2025-08" db="UniProtKB">
        <authorList>
            <consortium name="RefSeq"/>
        </authorList>
    </citation>
    <scope>IDENTIFICATION</scope>
    <source>
        <tissue evidence="7">Leaves</tissue>
    </source>
</reference>
<proteinExistence type="predicted"/>
<evidence type="ECO:0000313" key="6">
    <source>
        <dbReference type="Proteomes" id="UP001652660"/>
    </source>
</evidence>
<keyword evidence="4" id="KW-0804">Transcription</keyword>
<sequence length="253" mass="28712">MAGKSSISLLTYSQKSLEPLGVSSSLASLSFLTTTPRLSGHNPSVPIFSSPTFQRQTFPLFFWLYDTADSIGFPSITPTGQAISVLVCLLSEVVADGWFNWSERSCVRGLSSVTIAKSLQDKKAKYILYQHVCSSIKPNIAQDEADSIAFYQVYNKKNRDKFKIPKFLEHIVDSNKTPVVTLRTGYKAFQVGMQGRQFTSYWEIFVKTHELELGDTLVFIPESINSFTVQIYKPNGVEKLFPWYHKYYVYSYL</sequence>